<comment type="caution">
    <text evidence="2">The sequence shown here is derived from an EMBL/GenBank/DDBJ whole genome shotgun (WGS) entry which is preliminary data.</text>
</comment>
<dbReference type="Gene3D" id="3.50.50.60">
    <property type="entry name" value="FAD/NAD(P)-binding domain"/>
    <property type="match status" value="1"/>
</dbReference>
<gene>
    <name evidence="2" type="ORF">LCGC14_0800810</name>
</gene>
<dbReference type="NCBIfam" id="TIGR02032">
    <property type="entry name" value="GG-red-SF"/>
    <property type="match status" value="1"/>
</dbReference>
<dbReference type="InterPro" id="IPR036188">
    <property type="entry name" value="FAD/NAD-bd_sf"/>
</dbReference>
<dbReference type="GO" id="GO:0016628">
    <property type="term" value="F:oxidoreductase activity, acting on the CH-CH group of donors, NAD or NADP as acceptor"/>
    <property type="evidence" value="ECO:0007669"/>
    <property type="project" value="InterPro"/>
</dbReference>
<organism evidence="2">
    <name type="scientific">marine sediment metagenome</name>
    <dbReference type="NCBI Taxonomy" id="412755"/>
    <lineage>
        <taxon>unclassified sequences</taxon>
        <taxon>metagenomes</taxon>
        <taxon>ecological metagenomes</taxon>
    </lineage>
</organism>
<evidence type="ECO:0000259" key="1">
    <source>
        <dbReference type="Pfam" id="PF01494"/>
    </source>
</evidence>
<dbReference type="EMBL" id="LAZR01002155">
    <property type="protein sequence ID" value="KKN33730.1"/>
    <property type="molecule type" value="Genomic_DNA"/>
</dbReference>
<reference evidence="2" key="1">
    <citation type="journal article" date="2015" name="Nature">
        <title>Complex archaea that bridge the gap between prokaryotes and eukaryotes.</title>
        <authorList>
            <person name="Spang A."/>
            <person name="Saw J.H."/>
            <person name="Jorgensen S.L."/>
            <person name="Zaremba-Niedzwiedzka K."/>
            <person name="Martijn J."/>
            <person name="Lind A.E."/>
            <person name="van Eijk R."/>
            <person name="Schleper C."/>
            <person name="Guy L."/>
            <person name="Ettema T.J."/>
        </authorList>
    </citation>
    <scope>NUCLEOTIDE SEQUENCE</scope>
</reference>
<dbReference type="Pfam" id="PF01494">
    <property type="entry name" value="FAD_binding_3"/>
    <property type="match status" value="1"/>
</dbReference>
<feature type="domain" description="FAD-binding" evidence="1">
    <location>
        <begin position="3"/>
        <end position="297"/>
    </location>
</feature>
<dbReference type="InterPro" id="IPR050407">
    <property type="entry name" value="Geranylgeranyl_reductase"/>
</dbReference>
<protein>
    <recommendedName>
        <fullName evidence="1">FAD-binding domain-containing protein</fullName>
    </recommendedName>
</protein>
<evidence type="ECO:0000313" key="2">
    <source>
        <dbReference type="EMBL" id="KKN33730.1"/>
    </source>
</evidence>
<proteinExistence type="predicted"/>
<dbReference type="SUPFAM" id="SSF51905">
    <property type="entry name" value="FAD/NAD(P)-binding domain"/>
    <property type="match status" value="1"/>
</dbReference>
<dbReference type="PANTHER" id="PTHR42685">
    <property type="entry name" value="GERANYLGERANYL DIPHOSPHATE REDUCTASE"/>
    <property type="match status" value="1"/>
</dbReference>
<sequence>MNYDVVVSGAGPAGSRCAEILARNGFNVALIERDINWRKPCGGGLSTLVMSKYYPQIRKLNPVSKKGAFMFSADFHKIEFNWEDYGEDSVVIDRLELDNLMRDIAVEAGAELFDKNISFDFITKNQKKVGIKTKTKSGIKEYLGKIIVIADGMSSKLAVRSGLREHWKIENIGLAKCSIIEGKTDFDETKSYIYFRPYKGYGWVFPIDNKQINIGCGTFEEDNLNYNLNEIYDNFINNPNIKQYFSGSNYKNKWTGAFPIPAKGVLEKSLYGDNIMIVGDAAGFVSPISGEGVHPSIVSGQVAAETAINTIDKDDISKKTLKSYKRHPNIKKIIRNFKLKRSMVGFFYENQGKNLDTMFKLAEADDDFKTQVINMFFANATPSSEFIKKIRSSST</sequence>
<dbReference type="InterPro" id="IPR002938">
    <property type="entry name" value="FAD-bd"/>
</dbReference>
<dbReference type="GO" id="GO:0071949">
    <property type="term" value="F:FAD binding"/>
    <property type="evidence" value="ECO:0007669"/>
    <property type="project" value="InterPro"/>
</dbReference>
<dbReference type="InterPro" id="IPR011777">
    <property type="entry name" value="Geranylgeranyl_Rdtase_fam"/>
</dbReference>
<dbReference type="PRINTS" id="PR00420">
    <property type="entry name" value="RNGMNOXGNASE"/>
</dbReference>
<accession>A0A0F9PPL2</accession>
<name>A0A0F9PPL2_9ZZZZ</name>
<dbReference type="AlphaFoldDB" id="A0A0F9PPL2"/>
<dbReference type="PANTHER" id="PTHR42685:SF22">
    <property type="entry name" value="CONDITIONED MEDIUM FACTOR RECEPTOR 1"/>
    <property type="match status" value="1"/>
</dbReference>